<dbReference type="PROSITE" id="PS50887">
    <property type="entry name" value="GGDEF"/>
    <property type="match status" value="1"/>
</dbReference>
<evidence type="ECO:0000259" key="6">
    <source>
        <dbReference type="PROSITE" id="PS50839"/>
    </source>
</evidence>
<keyword evidence="3 5" id="KW-1133">Transmembrane helix</keyword>
<evidence type="ECO:0000256" key="1">
    <source>
        <dbReference type="ARBA" id="ARBA00004370"/>
    </source>
</evidence>
<keyword evidence="9" id="KW-1185">Reference proteome</keyword>
<dbReference type="GO" id="GO:0016020">
    <property type="term" value="C:membrane"/>
    <property type="evidence" value="ECO:0007669"/>
    <property type="project" value="UniProtKB-SubCell"/>
</dbReference>
<evidence type="ECO:0000256" key="5">
    <source>
        <dbReference type="SAM" id="Phobius"/>
    </source>
</evidence>
<dbReference type="PROSITE" id="PS50839">
    <property type="entry name" value="CHASE"/>
    <property type="match status" value="1"/>
</dbReference>
<dbReference type="GO" id="GO:0003824">
    <property type="term" value="F:catalytic activity"/>
    <property type="evidence" value="ECO:0007669"/>
    <property type="project" value="UniProtKB-ARBA"/>
</dbReference>
<dbReference type="InterPro" id="IPR006189">
    <property type="entry name" value="CHASE_dom"/>
</dbReference>
<accession>A0A1Y6B510</accession>
<reference evidence="9" key="1">
    <citation type="submission" date="2017-04" db="EMBL/GenBank/DDBJ databases">
        <authorList>
            <person name="Varghese N."/>
            <person name="Submissions S."/>
        </authorList>
    </citation>
    <scope>NUCLEOTIDE SEQUENCE [LARGE SCALE GENOMIC DNA]</scope>
    <source>
        <strain evidence="9">DSM 22618</strain>
    </source>
</reference>
<evidence type="ECO:0000256" key="2">
    <source>
        <dbReference type="ARBA" id="ARBA00022692"/>
    </source>
</evidence>
<evidence type="ECO:0000256" key="3">
    <source>
        <dbReference type="ARBA" id="ARBA00022989"/>
    </source>
</evidence>
<name>A0A1Y6B510_9NEIS</name>
<dbReference type="Proteomes" id="UP000192920">
    <property type="component" value="Unassembled WGS sequence"/>
</dbReference>
<proteinExistence type="predicted"/>
<dbReference type="PANTHER" id="PTHR46663">
    <property type="entry name" value="DIGUANYLATE CYCLASE DGCT-RELATED"/>
    <property type="match status" value="1"/>
</dbReference>
<keyword evidence="4 5" id="KW-0472">Membrane</keyword>
<feature type="transmembrane region" description="Helical" evidence="5">
    <location>
        <begin position="312"/>
        <end position="334"/>
    </location>
</feature>
<keyword evidence="2 5" id="KW-0812">Transmembrane</keyword>
<dbReference type="GO" id="GO:0007165">
    <property type="term" value="P:signal transduction"/>
    <property type="evidence" value="ECO:0007669"/>
    <property type="project" value="UniProtKB-ARBA"/>
</dbReference>
<dbReference type="InterPro" id="IPR052163">
    <property type="entry name" value="DGC-Regulatory_Protein"/>
</dbReference>
<dbReference type="SMART" id="SM00267">
    <property type="entry name" value="GGDEF"/>
    <property type="match status" value="1"/>
</dbReference>
<dbReference type="InterPro" id="IPR043128">
    <property type="entry name" value="Rev_trsase/Diguanyl_cyclase"/>
</dbReference>
<dbReference type="EMBL" id="FXAG01000001">
    <property type="protein sequence ID" value="SME92551.1"/>
    <property type="molecule type" value="Genomic_DNA"/>
</dbReference>
<dbReference type="InterPro" id="IPR029787">
    <property type="entry name" value="Nucleotide_cyclase"/>
</dbReference>
<comment type="subcellular location">
    <subcellularLocation>
        <location evidence="1">Membrane</location>
    </subcellularLocation>
</comment>
<dbReference type="InterPro" id="IPR000160">
    <property type="entry name" value="GGDEF_dom"/>
</dbReference>
<evidence type="ECO:0000256" key="4">
    <source>
        <dbReference type="ARBA" id="ARBA00023136"/>
    </source>
</evidence>
<feature type="domain" description="GGDEF" evidence="7">
    <location>
        <begin position="381"/>
        <end position="508"/>
    </location>
</feature>
<protein>
    <submittedName>
        <fullName evidence="8">Diguanylate cyclase (GGDEF) domain-containing protein</fullName>
    </submittedName>
</protein>
<dbReference type="Gene3D" id="3.30.70.270">
    <property type="match status" value="1"/>
</dbReference>
<evidence type="ECO:0000259" key="7">
    <source>
        <dbReference type="PROSITE" id="PS50887"/>
    </source>
</evidence>
<evidence type="ECO:0000313" key="9">
    <source>
        <dbReference type="Proteomes" id="UP000192920"/>
    </source>
</evidence>
<dbReference type="AlphaFoldDB" id="A0A1Y6B510"/>
<dbReference type="PANTHER" id="PTHR46663:SF2">
    <property type="entry name" value="GGDEF DOMAIN-CONTAINING PROTEIN"/>
    <property type="match status" value="1"/>
</dbReference>
<dbReference type="Pfam" id="PF00990">
    <property type="entry name" value="GGDEF"/>
    <property type="match status" value="1"/>
</dbReference>
<dbReference type="InterPro" id="IPR042240">
    <property type="entry name" value="CHASE_sf"/>
</dbReference>
<sequence>MKMKWLYPAALLLWLVLCALIGVAFASRAVHQVESELERVTGRLAEDIAQRLNATEAQLDSYAGFSTFGQHHGELTEHSLLLRQFKRHPSIVLGLRVRRVNEGERAAFERESSARRGRPVVIHGYDPARQPPRYPLEGGGSHYPVVSMVPAGALPPPFSPALGMDVSRVDFLYDALHQSQRRELPALSRPFALGDGRLGYLIIRPADEFVLQPAPALLPDRQFVALVLRVDDLLPRALDLPPGMRVQLWHQRYGQQDPQGRFLDTGRVARGPFETLLFPSLALSRSTGGSAPSLMLKVSWQLGWAQIGLFEWLVMALLALVLLAVLLFGVNTLLRCHVDRVAREQELFHLANHDALTGLANRNLFEDRLQHAIRRVRRNGKRLALLLLDMDRFKPVNDTYGHAAGDRVLQLIAARLNVVLRGEDTVARLGGDEFVVLLEDVDADADVAQVCERLQLALQEPYQIDGDTVTLGVSIGTAFYPDDGDAIEALLAVADRTMYSAKQRAAAR</sequence>
<dbReference type="FunFam" id="3.30.70.270:FF:000001">
    <property type="entry name" value="Diguanylate cyclase domain protein"/>
    <property type="match status" value="1"/>
</dbReference>
<dbReference type="CDD" id="cd01949">
    <property type="entry name" value="GGDEF"/>
    <property type="match status" value="1"/>
</dbReference>
<organism evidence="8 9">
    <name type="scientific">Pseudogulbenkiania subflava DSM 22618</name>
    <dbReference type="NCBI Taxonomy" id="1123014"/>
    <lineage>
        <taxon>Bacteria</taxon>
        <taxon>Pseudomonadati</taxon>
        <taxon>Pseudomonadota</taxon>
        <taxon>Betaproteobacteria</taxon>
        <taxon>Neisseriales</taxon>
        <taxon>Chromobacteriaceae</taxon>
        <taxon>Pseudogulbenkiania</taxon>
    </lineage>
</organism>
<dbReference type="STRING" id="1123014.SAMN02745746_00087"/>
<dbReference type="SUPFAM" id="SSF55073">
    <property type="entry name" value="Nucleotide cyclase"/>
    <property type="match status" value="1"/>
</dbReference>
<dbReference type="NCBIfam" id="TIGR00254">
    <property type="entry name" value="GGDEF"/>
    <property type="match status" value="1"/>
</dbReference>
<dbReference type="Gene3D" id="3.30.450.350">
    <property type="entry name" value="CHASE domain"/>
    <property type="match status" value="1"/>
</dbReference>
<feature type="domain" description="CHASE" evidence="6">
    <location>
        <begin position="97"/>
        <end position="205"/>
    </location>
</feature>
<evidence type="ECO:0000313" key="8">
    <source>
        <dbReference type="EMBL" id="SME92551.1"/>
    </source>
</evidence>
<gene>
    <name evidence="8" type="ORF">SAMN02745746_00087</name>
</gene>